<accession>A0A1D7TKL0</accession>
<evidence type="ECO:0000313" key="1">
    <source>
        <dbReference type="EMBL" id="AOO65454.1"/>
    </source>
</evidence>
<dbReference type="InterPro" id="IPR018563">
    <property type="entry name" value="DUF2018"/>
</dbReference>
<gene>
    <name evidence="1" type="ORF">SHALO_1683</name>
</gene>
<dbReference type="RefSeq" id="WP_069478149.1">
    <property type="nucleotide sequence ID" value="NZ_CP017111.1"/>
</dbReference>
<evidence type="ECO:0008006" key="3">
    <source>
        <dbReference type="Google" id="ProtNLM"/>
    </source>
</evidence>
<keyword evidence="2" id="KW-1185">Reference proteome</keyword>
<organism evidence="1 2">
    <name type="scientific">Sulfurospirillum halorespirans DSM 13726</name>
    <dbReference type="NCBI Taxonomy" id="1193502"/>
    <lineage>
        <taxon>Bacteria</taxon>
        <taxon>Pseudomonadati</taxon>
        <taxon>Campylobacterota</taxon>
        <taxon>Epsilonproteobacteria</taxon>
        <taxon>Campylobacterales</taxon>
        <taxon>Sulfurospirillaceae</taxon>
        <taxon>Sulfurospirillum</taxon>
    </lineage>
</organism>
<dbReference type="Gene3D" id="1.10.3350.10">
    <property type="entry name" value="HP0242-like domain"/>
    <property type="match status" value="1"/>
</dbReference>
<evidence type="ECO:0000313" key="2">
    <source>
        <dbReference type="Proteomes" id="UP000094609"/>
    </source>
</evidence>
<reference evidence="2" key="1">
    <citation type="submission" date="2016-08" db="EMBL/GenBank/DDBJ databases">
        <title>Complete genome sequence of the organohalide-respiring Epsilonproteobacterium Sulfurospirillum halorespirans.</title>
        <authorList>
            <person name="Goris T."/>
            <person name="Zimmermann J."/>
            <person name="Schenz B."/>
            <person name="Lemos M."/>
            <person name="Hackermueller J."/>
            <person name="Diekert G."/>
        </authorList>
    </citation>
    <scope>NUCLEOTIDE SEQUENCE [LARGE SCALE GENOMIC DNA]</scope>
    <source>
        <strain>DSM 13726</strain>
        <strain evidence="2">PCE-M2</strain>
    </source>
</reference>
<name>A0A1D7TKL0_9BACT</name>
<dbReference type="STRING" id="1193502.SHALO_1683"/>
<dbReference type="KEGG" id="shal:SHALO_1683"/>
<dbReference type="EMBL" id="CP017111">
    <property type="protein sequence ID" value="AOO65454.1"/>
    <property type="molecule type" value="Genomic_DNA"/>
</dbReference>
<dbReference type="AlphaFoldDB" id="A0A1D7TKL0"/>
<sequence>MLYEDEDDFFMGSPRSKFFDILFNANKELVKTKLLEIVDRYSAMEILLEKQVGVDALEGMIRTVLMDEMDAVVEHNNDLFISSVGEILTQNE</sequence>
<dbReference type="SUPFAM" id="SSF158752">
    <property type="entry name" value="HP0242-like"/>
    <property type="match status" value="1"/>
</dbReference>
<dbReference type="Proteomes" id="UP000094609">
    <property type="component" value="Chromosome"/>
</dbReference>
<dbReference type="Pfam" id="PF09442">
    <property type="entry name" value="DUF2018"/>
    <property type="match status" value="1"/>
</dbReference>
<dbReference type="PATRIC" id="fig|1193502.14.peg.1709"/>
<protein>
    <recommendedName>
        <fullName evidence="3">DUF2018 domain-containing protein</fullName>
    </recommendedName>
</protein>
<proteinExistence type="predicted"/>
<dbReference type="InterPro" id="IPR023126">
    <property type="entry name" value="HP0242-like_sf"/>
</dbReference>